<dbReference type="Gene3D" id="1.10.1200.10">
    <property type="entry name" value="ACP-like"/>
    <property type="match status" value="1"/>
</dbReference>
<dbReference type="InterPro" id="IPR036736">
    <property type="entry name" value="ACP-like_sf"/>
</dbReference>
<evidence type="ECO:0000256" key="3">
    <source>
        <dbReference type="ARBA" id="ARBA00022553"/>
    </source>
</evidence>
<dbReference type="InterPro" id="IPR009081">
    <property type="entry name" value="PP-bd_ACP"/>
</dbReference>
<comment type="caution">
    <text evidence="5">The sequence shown here is derived from an EMBL/GenBank/DDBJ whole genome shotgun (WGS) entry which is preliminary data.</text>
</comment>
<dbReference type="Pfam" id="PF00668">
    <property type="entry name" value="Condensation"/>
    <property type="match status" value="1"/>
</dbReference>
<accession>A0ABS3D1A8</accession>
<name>A0ABS3D1A8_9ALTE</name>
<dbReference type="SUPFAM" id="SSF52777">
    <property type="entry name" value="CoA-dependent acyltransferases"/>
    <property type="match status" value="1"/>
</dbReference>
<dbReference type="Gene3D" id="3.30.559.10">
    <property type="entry name" value="Chloramphenicol acetyltransferase-like domain"/>
    <property type="match status" value="1"/>
</dbReference>
<reference evidence="5 6" key="1">
    <citation type="submission" date="2021-03" db="EMBL/GenBank/DDBJ databases">
        <title>novel species isolated from a fishpond in China.</title>
        <authorList>
            <person name="Lu H."/>
            <person name="Cai Z."/>
        </authorList>
    </citation>
    <scope>NUCLEOTIDE SEQUENCE [LARGE SCALE GENOMIC DNA]</scope>
    <source>
        <strain evidence="5 6">Y57</strain>
    </source>
</reference>
<dbReference type="InterPro" id="IPR023213">
    <property type="entry name" value="CAT-like_dom_sf"/>
</dbReference>
<sequence>RVGREDDFFELGGHSLLATRLVSRIRQLLAVECPLPMIFEASRLDAFAAAVAALGERDSRPPLRTVPRDGVLPLSPAQARLWFFWQMEPHSAAYNVPGALRLRGALDEGALRQAFAALMARHETLRTTFDEREGEPCQVIHARLELPMVRLDLSAHGDAEAQAHRLAEEEAGRPFDLRDGPLLRLTLLRLSAEDHVLLLTLHHIVSDGWS</sequence>
<keyword evidence="2" id="KW-0596">Phosphopantetheine</keyword>
<dbReference type="PROSITE" id="PS50075">
    <property type="entry name" value="CARRIER"/>
    <property type="match status" value="1"/>
</dbReference>
<dbReference type="SUPFAM" id="SSF47336">
    <property type="entry name" value="ACP-like"/>
    <property type="match status" value="1"/>
</dbReference>
<gene>
    <name evidence="5" type="ORF">J0A65_25085</name>
</gene>
<evidence type="ECO:0000256" key="1">
    <source>
        <dbReference type="ARBA" id="ARBA00001957"/>
    </source>
</evidence>
<evidence type="ECO:0000259" key="4">
    <source>
        <dbReference type="PROSITE" id="PS50075"/>
    </source>
</evidence>
<evidence type="ECO:0000313" key="6">
    <source>
        <dbReference type="Proteomes" id="UP000663992"/>
    </source>
</evidence>
<dbReference type="RefSeq" id="WP_232850146.1">
    <property type="nucleotide sequence ID" value="NZ_JAFKCS010000449.1"/>
</dbReference>
<dbReference type="Proteomes" id="UP000663992">
    <property type="component" value="Unassembled WGS sequence"/>
</dbReference>
<dbReference type="PANTHER" id="PTHR45527">
    <property type="entry name" value="NONRIBOSOMAL PEPTIDE SYNTHETASE"/>
    <property type="match status" value="1"/>
</dbReference>
<feature type="non-terminal residue" evidence="5">
    <location>
        <position position="210"/>
    </location>
</feature>
<comment type="cofactor">
    <cofactor evidence="1">
        <name>pantetheine 4'-phosphate</name>
        <dbReference type="ChEBI" id="CHEBI:47942"/>
    </cofactor>
</comment>
<organism evidence="5 6">
    <name type="scientific">Bowmanella yangjiangensis</name>
    <dbReference type="NCBI Taxonomy" id="2811230"/>
    <lineage>
        <taxon>Bacteria</taxon>
        <taxon>Pseudomonadati</taxon>
        <taxon>Pseudomonadota</taxon>
        <taxon>Gammaproteobacteria</taxon>
        <taxon>Alteromonadales</taxon>
        <taxon>Alteromonadaceae</taxon>
        <taxon>Bowmanella</taxon>
    </lineage>
</organism>
<dbReference type="InterPro" id="IPR001242">
    <property type="entry name" value="Condensation_dom"/>
</dbReference>
<dbReference type="PANTHER" id="PTHR45527:SF1">
    <property type="entry name" value="FATTY ACID SYNTHASE"/>
    <property type="match status" value="1"/>
</dbReference>
<feature type="domain" description="Carrier" evidence="4">
    <location>
        <begin position="1"/>
        <end position="55"/>
    </location>
</feature>
<proteinExistence type="predicted"/>
<dbReference type="PROSITE" id="PS00012">
    <property type="entry name" value="PHOSPHOPANTETHEINE"/>
    <property type="match status" value="1"/>
</dbReference>
<keyword evidence="3" id="KW-0597">Phosphoprotein</keyword>
<dbReference type="EMBL" id="JAFKCS010000449">
    <property type="protein sequence ID" value="MBN7823163.1"/>
    <property type="molecule type" value="Genomic_DNA"/>
</dbReference>
<keyword evidence="6" id="KW-1185">Reference proteome</keyword>
<evidence type="ECO:0000256" key="2">
    <source>
        <dbReference type="ARBA" id="ARBA00022450"/>
    </source>
</evidence>
<feature type="non-terminal residue" evidence="5">
    <location>
        <position position="1"/>
    </location>
</feature>
<protein>
    <recommendedName>
        <fullName evidence="4">Carrier domain-containing protein</fullName>
    </recommendedName>
</protein>
<dbReference type="Pfam" id="PF00550">
    <property type="entry name" value="PP-binding"/>
    <property type="match status" value="1"/>
</dbReference>
<dbReference type="InterPro" id="IPR006162">
    <property type="entry name" value="Ppantetheine_attach_site"/>
</dbReference>
<evidence type="ECO:0000313" key="5">
    <source>
        <dbReference type="EMBL" id="MBN7823163.1"/>
    </source>
</evidence>